<protein>
    <submittedName>
        <fullName evidence="1">Uncharacterized protein</fullName>
    </submittedName>
</protein>
<organism evidence="1 2">
    <name type="scientific">Chryseobacterium aquaticum</name>
    <dbReference type="NCBI Taxonomy" id="452084"/>
    <lineage>
        <taxon>Bacteria</taxon>
        <taxon>Pseudomonadati</taxon>
        <taxon>Bacteroidota</taxon>
        <taxon>Flavobacteriia</taxon>
        <taxon>Flavobacteriales</taxon>
        <taxon>Weeksellaceae</taxon>
        <taxon>Chryseobacterium group</taxon>
        <taxon>Chryseobacterium</taxon>
    </lineage>
</organism>
<dbReference type="Proteomes" id="UP000548067">
    <property type="component" value="Unassembled WGS sequence"/>
</dbReference>
<comment type="caution">
    <text evidence="1">The sequence shown here is derived from an EMBL/GenBank/DDBJ whole genome shotgun (WGS) entry which is preliminary data.</text>
</comment>
<dbReference type="RefSeq" id="WP_169321075.1">
    <property type="nucleotide sequence ID" value="NZ_JABCJF010000003.1"/>
</dbReference>
<evidence type="ECO:0000313" key="1">
    <source>
        <dbReference type="EMBL" id="NMR34208.1"/>
    </source>
</evidence>
<dbReference type="EMBL" id="JABCJF010000003">
    <property type="protein sequence ID" value="NMR34208.1"/>
    <property type="molecule type" value="Genomic_DNA"/>
</dbReference>
<gene>
    <name evidence="1" type="ORF">HIO71_08280</name>
</gene>
<evidence type="ECO:0000313" key="2">
    <source>
        <dbReference type="Proteomes" id="UP000548067"/>
    </source>
</evidence>
<reference evidence="1 2" key="1">
    <citation type="submission" date="2020-04" db="EMBL/GenBank/DDBJ databases">
        <title>Genome analysis and antimicrobial resistance characteristics of Chryseobacterium aquaticum isolated from farmed salmonids.</title>
        <authorList>
            <person name="Saticioglu I.B."/>
            <person name="Duman M."/>
            <person name="Altun S."/>
        </authorList>
    </citation>
    <scope>NUCLEOTIDE SEQUENCE [LARGE SCALE GENOMIC DNA]</scope>
    <source>
        <strain evidence="1 2">C-174</strain>
    </source>
</reference>
<name>A0A848N636_9FLAO</name>
<accession>A0A848N636</accession>
<proteinExistence type="predicted"/>
<dbReference type="AlphaFoldDB" id="A0A848N636"/>
<sequence length="104" mass="12162">MKKRVEFNESPFQSIAINSSRKVFKKKPKMHFNHTGIHSGSEWELQQALRLEKEKRENLMQIKARSYNPTVRIGGRVELSDINGKAMETYRIIDIKHIHDPSSN</sequence>